<evidence type="ECO:0000313" key="2">
    <source>
        <dbReference type="Proteomes" id="UP000202763"/>
    </source>
</evidence>
<dbReference type="GeneID" id="26796552"/>
<dbReference type="EMBL" id="KR534323">
    <property type="protein sequence ID" value="AKO60958.1"/>
    <property type="molecule type" value="Genomic_DNA"/>
</dbReference>
<accession>A0A0H4IRQ5</accession>
<organism evidence="1 2">
    <name type="scientific">Pseudoalteromonas phage H101</name>
    <dbReference type="NCBI Taxonomy" id="1654919"/>
    <lineage>
        <taxon>Viruses</taxon>
        <taxon>Duplodnaviria</taxon>
        <taxon>Heunggongvirae</taxon>
        <taxon>Uroviricota</taxon>
        <taxon>Caudoviricetes</taxon>
        <taxon>Shandongvirus</taxon>
        <taxon>Shandongvirus H101</taxon>
    </lineage>
</organism>
<evidence type="ECO:0000313" key="1">
    <source>
        <dbReference type="EMBL" id="AKO60958.1"/>
    </source>
</evidence>
<protein>
    <submittedName>
        <fullName evidence="1">Uncharacterized protein</fullName>
    </submittedName>
</protein>
<dbReference type="Proteomes" id="UP000202763">
    <property type="component" value="Segment"/>
</dbReference>
<reference evidence="1 2" key="1">
    <citation type="submission" date="2015-05" db="EMBL/GenBank/DDBJ databases">
        <authorList>
            <person name="Wang D.B."/>
            <person name="Wang M."/>
        </authorList>
    </citation>
    <scope>NUCLEOTIDE SEQUENCE [LARGE SCALE GENOMIC DNA]</scope>
</reference>
<sequence>MIPIYRLDYTEDFIEVFDTTNKQTVYVAPNDTLGKKKAIATITKLRKGISSVEGLTQYD</sequence>
<proteinExistence type="predicted"/>
<name>A0A0H4IRQ5_9CAUD</name>
<dbReference type="RefSeq" id="YP_009225491.1">
    <property type="nucleotide sequence ID" value="NC_029094.1"/>
</dbReference>
<dbReference type="KEGG" id="vg:26796552"/>
<keyword evidence="2" id="KW-1185">Reference proteome</keyword>